<evidence type="ECO:0000259" key="7">
    <source>
        <dbReference type="Pfam" id="PF25975"/>
    </source>
</evidence>
<dbReference type="Gene3D" id="2.40.420.20">
    <property type="match status" value="1"/>
</dbReference>
<dbReference type="Pfam" id="PF25975">
    <property type="entry name" value="CzcB_C"/>
    <property type="match status" value="1"/>
</dbReference>
<dbReference type="EMBL" id="CBTK010000319">
    <property type="protein sequence ID" value="CDH47825.1"/>
    <property type="molecule type" value="Genomic_DNA"/>
</dbReference>
<dbReference type="GO" id="GO:0015679">
    <property type="term" value="P:plasma membrane copper ion transport"/>
    <property type="evidence" value="ECO:0007669"/>
    <property type="project" value="TreeGrafter"/>
</dbReference>
<feature type="domain" description="CusB-like barrel-sandwich hybrid" evidence="5">
    <location>
        <begin position="113"/>
        <end position="241"/>
    </location>
</feature>
<dbReference type="Pfam" id="PF25954">
    <property type="entry name" value="Beta-barrel_RND_2"/>
    <property type="match status" value="1"/>
</dbReference>
<comment type="similarity">
    <text evidence="1">Belongs to the membrane fusion protein (MFP) (TC 8.A.1) family.</text>
</comment>
<evidence type="ECO:0000256" key="4">
    <source>
        <dbReference type="SAM" id="SignalP"/>
    </source>
</evidence>
<dbReference type="GO" id="GO:0046914">
    <property type="term" value="F:transition metal ion binding"/>
    <property type="evidence" value="ECO:0007669"/>
    <property type="project" value="TreeGrafter"/>
</dbReference>
<dbReference type="AlphaFoldDB" id="A0A7U7GG83"/>
<proteinExistence type="inferred from homology"/>
<dbReference type="FunFam" id="2.40.30.170:FF:000010">
    <property type="entry name" value="Efflux RND transporter periplasmic adaptor subunit"/>
    <property type="match status" value="1"/>
</dbReference>
<dbReference type="SUPFAM" id="SSF111369">
    <property type="entry name" value="HlyD-like secretion proteins"/>
    <property type="match status" value="1"/>
</dbReference>
<dbReference type="GO" id="GO:0016020">
    <property type="term" value="C:membrane"/>
    <property type="evidence" value="ECO:0007669"/>
    <property type="project" value="InterPro"/>
</dbReference>
<sequence>MKPRTLILVVAAALGIGFGSAQIPDAAAQQGKILYYRNPMGLPDTSPTPKKDSMGMDYIPVYEGEDTGGDQVRISPEKVQKLGVRTEAVQRRVLSRPVRAVGLIAPDERRLFTVAPRFEGWIERLLVNSTGQTVKRGEPLMAVYSPELVSAQREYLLASGGLRSLRASSPETREGMSQLAETALLRLRNWEISADQLDRLRKEGQPQQQLLLRAPADGVVLEKTAIQGMRFMPGEALYRIADLSSLWLVADVFEQDLNLVHPGQEARITVNAFPGELFLGKVAFIYPTLNPQTRTAQVRVELPNPKGRLRPAMYASIELAAGHNQAAVLTIPTSAVLSSGARPVVLVELGEGRYQPREVRLGLRGDEYVQVLEGLADQERVVVSANFLIDAESNLKAALGSFGGHSGHGATAPSTATTPETPPAAATPTTPASAHEGH</sequence>
<evidence type="ECO:0000256" key="3">
    <source>
        <dbReference type="SAM" id="MobiDB-lite"/>
    </source>
</evidence>
<dbReference type="InterPro" id="IPR058792">
    <property type="entry name" value="Beta-barrel_RND_2"/>
</dbReference>
<name>A0A7U7GG83_9GAMM</name>
<feature type="signal peptide" evidence="4">
    <location>
        <begin position="1"/>
        <end position="21"/>
    </location>
</feature>
<keyword evidence="4" id="KW-0732">Signal</keyword>
<reference evidence="8 9" key="1">
    <citation type="journal article" date="2014" name="ISME J.">
        <title>Candidatus Competibacter-lineage genomes retrieved from metagenomes reveal functional metabolic diversity.</title>
        <authorList>
            <person name="McIlroy S.J."/>
            <person name="Albertsen M."/>
            <person name="Andresen E.K."/>
            <person name="Saunders A.M."/>
            <person name="Kristiansen R."/>
            <person name="Stokholm-Bjerregaard M."/>
            <person name="Nielsen K.L."/>
            <person name="Nielsen P.H."/>
        </authorList>
    </citation>
    <scope>NUCLEOTIDE SEQUENCE [LARGE SCALE GENOMIC DNA]</scope>
    <source>
        <strain evidence="8 9">Run_B_J11</strain>
    </source>
</reference>
<dbReference type="GO" id="GO:0030288">
    <property type="term" value="C:outer membrane-bounded periplasmic space"/>
    <property type="evidence" value="ECO:0007669"/>
    <property type="project" value="TreeGrafter"/>
</dbReference>
<dbReference type="GO" id="GO:0060003">
    <property type="term" value="P:copper ion export"/>
    <property type="evidence" value="ECO:0007669"/>
    <property type="project" value="TreeGrafter"/>
</dbReference>
<comment type="caution">
    <text evidence="8">The sequence shown here is derived from an EMBL/GenBank/DDBJ whole genome shotgun (WGS) entry which is preliminary data.</text>
</comment>
<evidence type="ECO:0000313" key="9">
    <source>
        <dbReference type="Proteomes" id="UP000019184"/>
    </source>
</evidence>
<feature type="region of interest" description="Disordered" evidence="3">
    <location>
        <begin position="406"/>
        <end position="438"/>
    </location>
</feature>
<dbReference type="InterPro" id="IPR058649">
    <property type="entry name" value="CzcB_C"/>
</dbReference>
<dbReference type="Pfam" id="PF25919">
    <property type="entry name" value="BSH_CusB"/>
    <property type="match status" value="1"/>
</dbReference>
<gene>
    <name evidence="8" type="ORF">BN874_990037</name>
</gene>
<feature type="domain" description="CusB-like beta-barrel" evidence="6">
    <location>
        <begin position="246"/>
        <end position="321"/>
    </location>
</feature>
<dbReference type="Gene3D" id="2.40.50.100">
    <property type="match status" value="1"/>
</dbReference>
<evidence type="ECO:0000313" key="8">
    <source>
        <dbReference type="EMBL" id="CDH47825.1"/>
    </source>
</evidence>
<dbReference type="Proteomes" id="UP000019184">
    <property type="component" value="Unassembled WGS sequence"/>
</dbReference>
<evidence type="ECO:0000259" key="6">
    <source>
        <dbReference type="Pfam" id="PF25954"/>
    </source>
</evidence>
<dbReference type="InterPro" id="IPR051909">
    <property type="entry name" value="MFP_Cation_Efflux"/>
</dbReference>
<dbReference type="RefSeq" id="WP_230314525.1">
    <property type="nucleotide sequence ID" value="NZ_CBTK010000319.1"/>
</dbReference>
<evidence type="ECO:0000256" key="1">
    <source>
        <dbReference type="ARBA" id="ARBA00009477"/>
    </source>
</evidence>
<feature type="compositionally biased region" description="Low complexity" evidence="3">
    <location>
        <begin position="410"/>
        <end position="438"/>
    </location>
</feature>
<dbReference type="GO" id="GO:0022857">
    <property type="term" value="F:transmembrane transporter activity"/>
    <property type="evidence" value="ECO:0007669"/>
    <property type="project" value="InterPro"/>
</dbReference>
<evidence type="ECO:0000256" key="2">
    <source>
        <dbReference type="ARBA" id="ARBA00022448"/>
    </source>
</evidence>
<dbReference type="Gene3D" id="2.40.30.170">
    <property type="match status" value="1"/>
</dbReference>
<keyword evidence="9" id="KW-1185">Reference proteome</keyword>
<feature type="domain" description="CzcB-like C-terminal circularly permuted SH3-like" evidence="7">
    <location>
        <begin position="329"/>
        <end position="389"/>
    </location>
</feature>
<accession>A0A7U7GG83</accession>
<feature type="chain" id="PRO_5031027045" evidence="4">
    <location>
        <begin position="22"/>
        <end position="438"/>
    </location>
</feature>
<organism evidence="8 9">
    <name type="scientific">Candidatus Contendobacter odensis Run_B_J11</name>
    <dbReference type="NCBI Taxonomy" id="1400861"/>
    <lineage>
        <taxon>Bacteria</taxon>
        <taxon>Pseudomonadati</taxon>
        <taxon>Pseudomonadota</taxon>
        <taxon>Gammaproteobacteria</taxon>
        <taxon>Candidatus Competibacteraceae</taxon>
        <taxon>Candidatus Contendibacter</taxon>
    </lineage>
</organism>
<protein>
    <submittedName>
        <fullName evidence="8">Efflux transporter, RND family, MFP subunit</fullName>
    </submittedName>
</protein>
<dbReference type="InterPro" id="IPR006143">
    <property type="entry name" value="RND_pump_MFP"/>
</dbReference>
<dbReference type="PANTHER" id="PTHR30097:SF15">
    <property type="entry name" value="CATION EFFLUX SYSTEM PROTEIN CUSB"/>
    <property type="match status" value="1"/>
</dbReference>
<dbReference type="PANTHER" id="PTHR30097">
    <property type="entry name" value="CATION EFFLUX SYSTEM PROTEIN CUSB"/>
    <property type="match status" value="1"/>
</dbReference>
<dbReference type="InterPro" id="IPR058790">
    <property type="entry name" value="BSH_CusB"/>
</dbReference>
<evidence type="ECO:0000259" key="5">
    <source>
        <dbReference type="Pfam" id="PF25919"/>
    </source>
</evidence>
<keyword evidence="2" id="KW-0813">Transport</keyword>
<dbReference type="NCBIfam" id="TIGR01730">
    <property type="entry name" value="RND_mfp"/>
    <property type="match status" value="1"/>
</dbReference>